<evidence type="ECO:0000256" key="2">
    <source>
        <dbReference type="SAM" id="SignalP"/>
    </source>
</evidence>
<evidence type="ECO:0000313" key="4">
    <source>
        <dbReference type="EMBL" id="MDQ0147012.1"/>
    </source>
</evidence>
<organism evidence="4 5">
    <name type="scientific">Pseudarthrobacter niigatensis</name>
    <dbReference type="NCBI Taxonomy" id="369935"/>
    <lineage>
        <taxon>Bacteria</taxon>
        <taxon>Bacillati</taxon>
        <taxon>Actinomycetota</taxon>
        <taxon>Actinomycetes</taxon>
        <taxon>Micrococcales</taxon>
        <taxon>Micrococcaceae</taxon>
        <taxon>Pseudarthrobacter</taxon>
    </lineage>
</organism>
<dbReference type="InterPro" id="IPR013320">
    <property type="entry name" value="ConA-like_dom_sf"/>
</dbReference>
<comment type="caution">
    <text evidence="4">The sequence shown here is derived from an EMBL/GenBank/DDBJ whole genome shotgun (WGS) entry which is preliminary data.</text>
</comment>
<dbReference type="EMBL" id="JAUSTB010000010">
    <property type="protein sequence ID" value="MDQ0147012.1"/>
    <property type="molecule type" value="Genomic_DNA"/>
</dbReference>
<dbReference type="CDD" id="cd00413">
    <property type="entry name" value="Glyco_hydrolase_16"/>
    <property type="match status" value="1"/>
</dbReference>
<sequence>MHRQLIASCVAAMFLSGCSSPPAQPAANGADQGSDPVAVTPVADSAAAMLHWGAPIAGDEFNYTGEPDALKWSVYDSSGHAGNGVRSPGQVTVDGSQMVITGTPDGISAGMSAKFGRQKYGRWEVRAAGSGDDAYHMVAILWPDSGNWPCDGEVDYMETTGNWGLINFFHHYGCSNSKTSVSKTLDLTQFHNYAVDWTPDAIVGYVDGVKWFEDRDPAHQPPGSMHQTLQLDWFPDNVTADGPGELRVDWVRVYPAEGSPRL</sequence>
<feature type="domain" description="GH16" evidence="3">
    <location>
        <begin position="50"/>
        <end position="259"/>
    </location>
</feature>
<dbReference type="GO" id="GO:0004553">
    <property type="term" value="F:hydrolase activity, hydrolyzing O-glycosyl compounds"/>
    <property type="evidence" value="ECO:0007669"/>
    <property type="project" value="InterPro"/>
</dbReference>
<name>A0AAJ1WGG0_9MICC</name>
<dbReference type="PANTHER" id="PTHR10963:SF55">
    <property type="entry name" value="GLYCOSIDE HYDROLASE FAMILY 16 PROTEIN"/>
    <property type="match status" value="1"/>
</dbReference>
<dbReference type="PANTHER" id="PTHR10963">
    <property type="entry name" value="GLYCOSYL HYDROLASE-RELATED"/>
    <property type="match status" value="1"/>
</dbReference>
<dbReference type="AlphaFoldDB" id="A0AAJ1WGG0"/>
<evidence type="ECO:0000256" key="1">
    <source>
        <dbReference type="ARBA" id="ARBA00006865"/>
    </source>
</evidence>
<feature type="signal peptide" evidence="2">
    <location>
        <begin position="1"/>
        <end position="25"/>
    </location>
</feature>
<dbReference type="RefSeq" id="WP_307361031.1">
    <property type="nucleotide sequence ID" value="NZ_JAUSTB010000010.1"/>
</dbReference>
<dbReference type="Pfam" id="PF00722">
    <property type="entry name" value="Glyco_hydro_16"/>
    <property type="match status" value="1"/>
</dbReference>
<protein>
    <submittedName>
        <fullName evidence="4">Beta-glucanase (GH16 family)</fullName>
    </submittedName>
</protein>
<gene>
    <name evidence="4" type="ORF">J2T23_002918</name>
</gene>
<dbReference type="InterPro" id="IPR000757">
    <property type="entry name" value="Beta-glucanase-like"/>
</dbReference>
<accession>A0AAJ1WGG0</accession>
<reference evidence="4 5" key="1">
    <citation type="submission" date="2023-07" db="EMBL/GenBank/DDBJ databases">
        <title>Sorghum-associated microbial communities from plants grown in Nebraska, USA.</title>
        <authorList>
            <person name="Schachtman D."/>
        </authorList>
    </citation>
    <scope>NUCLEOTIDE SEQUENCE [LARGE SCALE GENOMIC DNA]</scope>
    <source>
        <strain evidence="4 5">DS1001</strain>
    </source>
</reference>
<dbReference type="SUPFAM" id="SSF49899">
    <property type="entry name" value="Concanavalin A-like lectins/glucanases"/>
    <property type="match status" value="1"/>
</dbReference>
<dbReference type="Gene3D" id="2.60.120.200">
    <property type="match status" value="1"/>
</dbReference>
<keyword evidence="2" id="KW-0732">Signal</keyword>
<comment type="similarity">
    <text evidence="1">Belongs to the glycosyl hydrolase 16 family.</text>
</comment>
<evidence type="ECO:0000313" key="5">
    <source>
        <dbReference type="Proteomes" id="UP001239267"/>
    </source>
</evidence>
<dbReference type="InterPro" id="IPR050546">
    <property type="entry name" value="Glycosyl_Hydrlase_16"/>
</dbReference>
<feature type="chain" id="PRO_5042499780" evidence="2">
    <location>
        <begin position="26"/>
        <end position="262"/>
    </location>
</feature>
<dbReference type="GO" id="GO:0005975">
    <property type="term" value="P:carbohydrate metabolic process"/>
    <property type="evidence" value="ECO:0007669"/>
    <property type="project" value="InterPro"/>
</dbReference>
<keyword evidence="5" id="KW-1185">Reference proteome</keyword>
<dbReference type="PROSITE" id="PS51257">
    <property type="entry name" value="PROKAR_LIPOPROTEIN"/>
    <property type="match status" value="1"/>
</dbReference>
<evidence type="ECO:0000259" key="3">
    <source>
        <dbReference type="PROSITE" id="PS51762"/>
    </source>
</evidence>
<proteinExistence type="inferred from homology"/>
<dbReference type="PROSITE" id="PS51762">
    <property type="entry name" value="GH16_2"/>
    <property type="match status" value="1"/>
</dbReference>
<dbReference type="Proteomes" id="UP001239267">
    <property type="component" value="Unassembled WGS sequence"/>
</dbReference>